<reference evidence="3" key="1">
    <citation type="submission" date="2013-09" db="EMBL/GenBank/DDBJ databases">
        <title>Corchorus olitorius genome sequencing.</title>
        <authorList>
            <person name="Alam M."/>
            <person name="Haque M.S."/>
            <person name="Islam M.S."/>
            <person name="Emdad E.M."/>
            <person name="Islam M.M."/>
            <person name="Ahmed B."/>
            <person name="Halim A."/>
            <person name="Hossen Q.M.M."/>
            <person name="Hossain M.Z."/>
            <person name="Ahmed R."/>
            <person name="Khan M.M."/>
            <person name="Islam R."/>
            <person name="Rashid M.M."/>
            <person name="Khan S.A."/>
            <person name="Rahman M.S."/>
            <person name="Alam M."/>
            <person name="Yahiya A.S."/>
            <person name="Khan M.S."/>
            <person name="Azam M.S."/>
            <person name="Haque T."/>
            <person name="Lashkar M.Z.H."/>
            <person name="Akhand A.I."/>
            <person name="Morshed G."/>
            <person name="Roy S."/>
            <person name="Uddin K.S."/>
            <person name="Rabeya T."/>
            <person name="Hossain A.S."/>
            <person name="Chowdhury A."/>
            <person name="Snigdha A.R."/>
            <person name="Mortoza M.S."/>
            <person name="Matin S.A."/>
            <person name="Hoque S.M.E."/>
            <person name="Islam M.K."/>
            <person name="Roy D.K."/>
            <person name="Haider R."/>
            <person name="Moosa M.M."/>
            <person name="Elias S.M."/>
            <person name="Hasan A.M."/>
            <person name="Jahan S."/>
            <person name="Shafiuddin M."/>
            <person name="Mahmood N."/>
            <person name="Shommy N.S."/>
        </authorList>
    </citation>
    <scope>NUCLEOTIDE SEQUENCE [LARGE SCALE GENOMIC DNA]</scope>
    <source>
        <strain evidence="3">cv. O-4</strain>
    </source>
</reference>
<keyword evidence="3" id="KW-1185">Reference proteome</keyword>
<dbReference type="EMBL" id="AWUE01014985">
    <property type="protein sequence ID" value="OMP00048.1"/>
    <property type="molecule type" value="Genomic_DNA"/>
</dbReference>
<feature type="compositionally biased region" description="Acidic residues" evidence="1">
    <location>
        <begin position="181"/>
        <end position="193"/>
    </location>
</feature>
<feature type="compositionally biased region" description="Basic and acidic residues" evidence="1">
    <location>
        <begin position="163"/>
        <end position="180"/>
    </location>
</feature>
<protein>
    <submittedName>
        <fullName evidence="2">Uncharacterized protein</fullName>
    </submittedName>
</protein>
<evidence type="ECO:0000256" key="1">
    <source>
        <dbReference type="SAM" id="MobiDB-lite"/>
    </source>
</evidence>
<dbReference type="AlphaFoldDB" id="A0A1R3JZ84"/>
<evidence type="ECO:0000313" key="2">
    <source>
        <dbReference type="EMBL" id="OMP00048.1"/>
    </source>
</evidence>
<feature type="compositionally biased region" description="Basic and acidic residues" evidence="1">
    <location>
        <begin position="219"/>
        <end position="228"/>
    </location>
</feature>
<sequence>MLVGVKDRNLILAFDVSEEAFREIPLPECVSNVKPMSSTSLLKYGQSIAAMTFDCEGEAKQTLWVMKEYGVAMSWTNVFMQVAESLPIVLFFRQDEEQMLAWEKGWIASVDIKNKHSEIFGVRAIDSHREMDSVLGYPAIDGFVESLVLLDNSNACGDDENPREDARYGDSNEKGSHEDDASSIDDDLDDSDEDIAHFWDVNACDEDPQEDANSVDGDSTEKGSHEDEASSIFDYLDDSDEDIAPLKCNIC</sequence>
<dbReference type="OrthoDB" id="5314306at2759"/>
<proteinExistence type="predicted"/>
<accession>A0A1R3JZ84</accession>
<evidence type="ECO:0000313" key="3">
    <source>
        <dbReference type="Proteomes" id="UP000187203"/>
    </source>
</evidence>
<dbReference type="Proteomes" id="UP000187203">
    <property type="component" value="Unassembled WGS sequence"/>
</dbReference>
<organism evidence="2 3">
    <name type="scientific">Corchorus olitorius</name>
    <dbReference type="NCBI Taxonomy" id="93759"/>
    <lineage>
        <taxon>Eukaryota</taxon>
        <taxon>Viridiplantae</taxon>
        <taxon>Streptophyta</taxon>
        <taxon>Embryophyta</taxon>
        <taxon>Tracheophyta</taxon>
        <taxon>Spermatophyta</taxon>
        <taxon>Magnoliopsida</taxon>
        <taxon>eudicotyledons</taxon>
        <taxon>Gunneridae</taxon>
        <taxon>Pentapetalae</taxon>
        <taxon>rosids</taxon>
        <taxon>malvids</taxon>
        <taxon>Malvales</taxon>
        <taxon>Malvaceae</taxon>
        <taxon>Grewioideae</taxon>
        <taxon>Apeibeae</taxon>
        <taxon>Corchorus</taxon>
    </lineage>
</organism>
<name>A0A1R3JZ84_9ROSI</name>
<comment type="caution">
    <text evidence="2">The sequence shown here is derived from an EMBL/GenBank/DDBJ whole genome shotgun (WGS) entry which is preliminary data.</text>
</comment>
<gene>
    <name evidence="2" type="ORF">COLO4_12965</name>
</gene>
<feature type="region of interest" description="Disordered" evidence="1">
    <location>
        <begin position="155"/>
        <end position="237"/>
    </location>
</feature>